<dbReference type="AlphaFoldDB" id="A0A9P8JH36"/>
<dbReference type="Proteomes" id="UP000729357">
    <property type="component" value="Unassembled WGS sequence"/>
</dbReference>
<name>A0A9P8JH36_AURME</name>
<evidence type="ECO:0000313" key="1">
    <source>
        <dbReference type="EMBL" id="KAG9934312.1"/>
    </source>
</evidence>
<comment type="caution">
    <text evidence="1">The sequence shown here is derived from an EMBL/GenBank/DDBJ whole genome shotgun (WGS) entry which is preliminary data.</text>
</comment>
<reference evidence="1" key="2">
    <citation type="submission" date="2021-08" db="EMBL/GenBank/DDBJ databases">
        <authorList>
            <person name="Gostincar C."/>
            <person name="Sun X."/>
            <person name="Song Z."/>
            <person name="Gunde-Cimerman N."/>
        </authorList>
    </citation>
    <scope>NUCLEOTIDE SEQUENCE</scope>
    <source>
        <strain evidence="1">EXF-9298</strain>
    </source>
</reference>
<feature type="non-terminal residue" evidence="1">
    <location>
        <position position="123"/>
    </location>
</feature>
<protein>
    <submittedName>
        <fullName evidence="1">Uncharacterized protein</fullName>
    </submittedName>
</protein>
<reference evidence="1" key="1">
    <citation type="journal article" date="2021" name="J Fungi (Basel)">
        <title>Virulence traits and population genomics of the black yeast Aureobasidium melanogenum.</title>
        <authorList>
            <person name="Cernosa A."/>
            <person name="Sun X."/>
            <person name="Gostincar C."/>
            <person name="Fang C."/>
            <person name="Gunde-Cimerman N."/>
            <person name="Song Z."/>
        </authorList>
    </citation>
    <scope>NUCLEOTIDE SEQUENCE</scope>
    <source>
        <strain evidence="1">EXF-9298</strain>
    </source>
</reference>
<dbReference type="EMBL" id="JAHFXS010006188">
    <property type="protein sequence ID" value="KAG9934312.1"/>
    <property type="molecule type" value="Genomic_DNA"/>
</dbReference>
<evidence type="ECO:0000313" key="2">
    <source>
        <dbReference type="Proteomes" id="UP000729357"/>
    </source>
</evidence>
<sequence length="123" mass="13847">MPAQRPRAAFEPIAPDFDINGLIESTPNFSFVDRISVDQIDEQGVAAFEKLVLLHVIIGGKPLVVDGFENRLDPWTFSAKWLNDNVGSKVESSRNLTTKESLPLTIGHYLRNMNKLSNQFFEN</sequence>
<proteinExistence type="predicted"/>
<gene>
    <name evidence="1" type="ORF">KCU98_g20105</name>
</gene>
<organism evidence="1 2">
    <name type="scientific">Aureobasidium melanogenum</name>
    <name type="common">Aureobasidium pullulans var. melanogenum</name>
    <dbReference type="NCBI Taxonomy" id="46634"/>
    <lineage>
        <taxon>Eukaryota</taxon>
        <taxon>Fungi</taxon>
        <taxon>Dikarya</taxon>
        <taxon>Ascomycota</taxon>
        <taxon>Pezizomycotina</taxon>
        <taxon>Dothideomycetes</taxon>
        <taxon>Dothideomycetidae</taxon>
        <taxon>Dothideales</taxon>
        <taxon>Saccotheciaceae</taxon>
        <taxon>Aureobasidium</taxon>
    </lineage>
</organism>
<accession>A0A9P8JH36</accession>
<keyword evidence="2" id="KW-1185">Reference proteome</keyword>